<keyword evidence="1" id="KW-0812">Transmembrane</keyword>
<dbReference type="AlphaFoldDB" id="A0A3S9PW99"/>
<feature type="transmembrane region" description="Helical" evidence="1">
    <location>
        <begin position="86"/>
        <end position="109"/>
    </location>
</feature>
<feature type="transmembrane region" description="Helical" evidence="1">
    <location>
        <begin position="55"/>
        <end position="74"/>
    </location>
</feature>
<dbReference type="EMBL" id="CP034593">
    <property type="protein sequence ID" value="AZQ76653.1"/>
    <property type="molecule type" value="Genomic_DNA"/>
</dbReference>
<name>A0A3S9PW99_9ACTO</name>
<feature type="transmembrane region" description="Helical" evidence="1">
    <location>
        <begin position="129"/>
        <end position="147"/>
    </location>
</feature>
<accession>A0A3S9PW99</accession>
<dbReference type="KEGG" id="flh:EJ997_04150"/>
<keyword evidence="1" id="KW-0472">Membrane</keyword>
<sequence>MALRLALRILAGLAVAFVGSSLIGLLELQRIATESGAVFDLNNMLTAITEPETPVIQMMGLAACGAIILLFITWDIRGSLREGSGAGTIALIVVLVGIIAYFGITADYIEEMSRPPFPGLEGWLYKAAYHPLVHTAIIYGILAPLVVRQRGNKFPEPVNPTTPEQS</sequence>
<reference evidence="2 3" key="1">
    <citation type="submission" date="2018-12" db="EMBL/GenBank/DDBJ databases">
        <title>Complete genome sequence of Flaviflexus sp. H23T48.</title>
        <authorList>
            <person name="Bae J.-W."/>
            <person name="Lee J.-Y."/>
        </authorList>
    </citation>
    <scope>NUCLEOTIDE SEQUENCE [LARGE SCALE GENOMIC DNA]</scope>
    <source>
        <strain evidence="2 3">H23T48</strain>
    </source>
</reference>
<gene>
    <name evidence="2" type="ORF">EJ997_04150</name>
</gene>
<protein>
    <submittedName>
        <fullName evidence="2">Uncharacterized protein</fullName>
    </submittedName>
</protein>
<evidence type="ECO:0000313" key="2">
    <source>
        <dbReference type="EMBL" id="AZQ76653.1"/>
    </source>
</evidence>
<proteinExistence type="predicted"/>
<dbReference type="Proteomes" id="UP000280344">
    <property type="component" value="Chromosome"/>
</dbReference>
<keyword evidence="3" id="KW-1185">Reference proteome</keyword>
<keyword evidence="1" id="KW-1133">Transmembrane helix</keyword>
<feature type="transmembrane region" description="Helical" evidence="1">
    <location>
        <begin position="7"/>
        <end position="26"/>
    </location>
</feature>
<evidence type="ECO:0000313" key="3">
    <source>
        <dbReference type="Proteomes" id="UP000280344"/>
    </source>
</evidence>
<organism evidence="2 3">
    <name type="scientific">Flaviflexus ciconiae</name>
    <dbReference type="NCBI Taxonomy" id="2496867"/>
    <lineage>
        <taxon>Bacteria</taxon>
        <taxon>Bacillati</taxon>
        <taxon>Actinomycetota</taxon>
        <taxon>Actinomycetes</taxon>
        <taxon>Actinomycetales</taxon>
        <taxon>Actinomycetaceae</taxon>
        <taxon>Flaviflexus</taxon>
    </lineage>
</organism>
<evidence type="ECO:0000256" key="1">
    <source>
        <dbReference type="SAM" id="Phobius"/>
    </source>
</evidence>
<dbReference type="RefSeq" id="WP_126703461.1">
    <property type="nucleotide sequence ID" value="NZ_CP034593.1"/>
</dbReference>